<proteinExistence type="predicted"/>
<evidence type="ECO:0000256" key="1">
    <source>
        <dbReference type="SAM" id="MobiDB-lite"/>
    </source>
</evidence>
<evidence type="ECO:0000313" key="3">
    <source>
        <dbReference type="Proteomes" id="UP000612055"/>
    </source>
</evidence>
<organism evidence="2 3">
    <name type="scientific">Edaphochlamys debaryana</name>
    <dbReference type="NCBI Taxonomy" id="47281"/>
    <lineage>
        <taxon>Eukaryota</taxon>
        <taxon>Viridiplantae</taxon>
        <taxon>Chlorophyta</taxon>
        <taxon>core chlorophytes</taxon>
        <taxon>Chlorophyceae</taxon>
        <taxon>CS clade</taxon>
        <taxon>Chlamydomonadales</taxon>
        <taxon>Chlamydomonadales incertae sedis</taxon>
        <taxon>Edaphochlamys</taxon>
    </lineage>
</organism>
<gene>
    <name evidence="2" type="ORF">HYH03_010416</name>
</gene>
<keyword evidence="3" id="KW-1185">Reference proteome</keyword>
<dbReference type="Proteomes" id="UP000612055">
    <property type="component" value="Unassembled WGS sequence"/>
</dbReference>
<comment type="caution">
    <text evidence="2">The sequence shown here is derived from an EMBL/GenBank/DDBJ whole genome shotgun (WGS) entry which is preliminary data.</text>
</comment>
<dbReference type="AlphaFoldDB" id="A0A835XW00"/>
<protein>
    <submittedName>
        <fullName evidence="2">Uncharacterized protein</fullName>
    </submittedName>
</protein>
<accession>A0A835XW00</accession>
<name>A0A835XW00_9CHLO</name>
<evidence type="ECO:0000313" key="2">
    <source>
        <dbReference type="EMBL" id="KAG2491206.1"/>
    </source>
</evidence>
<feature type="compositionally biased region" description="Pro residues" evidence="1">
    <location>
        <begin position="106"/>
        <end position="122"/>
    </location>
</feature>
<feature type="region of interest" description="Disordered" evidence="1">
    <location>
        <begin position="103"/>
        <end position="131"/>
    </location>
</feature>
<dbReference type="EMBL" id="JAEHOE010000055">
    <property type="protein sequence ID" value="KAG2491206.1"/>
    <property type="molecule type" value="Genomic_DNA"/>
</dbReference>
<reference evidence="2" key="1">
    <citation type="journal article" date="2020" name="bioRxiv">
        <title>Comparative genomics of Chlamydomonas.</title>
        <authorList>
            <person name="Craig R.J."/>
            <person name="Hasan A.R."/>
            <person name="Ness R.W."/>
            <person name="Keightley P.D."/>
        </authorList>
    </citation>
    <scope>NUCLEOTIDE SEQUENCE</scope>
    <source>
        <strain evidence="2">CCAP 11/70</strain>
    </source>
</reference>
<feature type="compositionally biased region" description="Acidic residues" evidence="1">
    <location>
        <begin position="10"/>
        <end position="20"/>
    </location>
</feature>
<feature type="region of interest" description="Disordered" evidence="1">
    <location>
        <begin position="1"/>
        <end position="20"/>
    </location>
</feature>
<sequence length="131" mass="14191">MEAMDVDWGSGEEEDLDSEWSAEAEDYIVGRMGADSDESCSEACADQLEAMADPATDPPGDGPARLRERRCWAFNQQAGAVAGLPSPQCWARWRCCTCRRQGQARAPPPQARPPVLPAPAPPASHTSKKHL</sequence>